<reference evidence="2" key="1">
    <citation type="journal article" date="2010" name="BMC Genomics">
        <title>An insight into the sialome of Glossina morsitans morsitans.</title>
        <authorList>
            <person name="Alves-Silva J."/>
            <person name="Ribeiro J.M."/>
            <person name="Van Den Abbeele J."/>
            <person name="Attardo G."/>
            <person name="Hao Z."/>
            <person name="Haines L.R."/>
            <person name="Soares M.B."/>
            <person name="Berriman M."/>
            <person name="Aksoy S."/>
            <person name="Lehane M.J."/>
        </authorList>
    </citation>
    <scope>NUCLEOTIDE SEQUENCE</scope>
    <source>
        <tissue evidence="2">Salivary gland</tissue>
    </source>
</reference>
<dbReference type="EMBL" id="EZ424450">
    <property type="protein sequence ID" value="ADD20726.1"/>
    <property type="molecule type" value="mRNA"/>
</dbReference>
<protein>
    <submittedName>
        <fullName evidence="2 3">Hypothetical secreted peptide</fullName>
    </submittedName>
</protein>
<sequence length="90" mass="11012">MALMSAFLLRFYMVRVNVCKYLLIFMLKYTVWLFLIHILNARLRPIIFIFSTFATTAFQQRPIDRSTRTYINQQHAYVMETERYEWNTKC</sequence>
<reference evidence="3" key="6">
    <citation type="submission" date="2021-02" db="UniProtKB">
        <authorList>
            <consortium name="EnsemblMetazoa"/>
        </authorList>
    </citation>
    <scope>IDENTIFICATION</scope>
    <source>
        <strain evidence="3">Yale</strain>
    </source>
</reference>
<proteinExistence type="evidence at transcript level"/>
<dbReference type="EMBL" id="CCAG010018514">
    <property type="status" value="NOT_ANNOTATED_CDS"/>
    <property type="molecule type" value="Genomic_DNA"/>
</dbReference>
<feature type="transmembrane region" description="Helical" evidence="1">
    <location>
        <begin position="21"/>
        <end position="39"/>
    </location>
</feature>
<keyword evidence="4" id="KW-1185">Reference proteome</keyword>
<dbReference type="Proteomes" id="UP000092444">
    <property type="component" value="Unassembled WGS sequence"/>
</dbReference>
<name>D3TSP8_GLOMM</name>
<reference evidence="3" key="3">
    <citation type="submission" date="2014-03" db="EMBL/GenBank/DDBJ databases">
        <title>Genome Sequence of the Tsetse Fly (Glossina morsitans): Vector of African Trypanosomiasis.</title>
        <authorList>
            <person name="Lawson D."/>
        </authorList>
    </citation>
    <scope>NUCLEOTIDE SEQUENCE [LARGE SCALE GENOMIC DNA]</scope>
    <source>
        <strain evidence="3">Yale</strain>
    </source>
</reference>
<dbReference type="EnsemblMetazoa" id="GMOY012274-RA">
    <property type="protein sequence ID" value="GMOY012274-PA"/>
    <property type="gene ID" value="GMOY012274"/>
</dbReference>
<evidence type="ECO:0000313" key="3">
    <source>
        <dbReference type="EnsemblMetazoa" id="GMOY012274-PA"/>
    </source>
</evidence>
<keyword evidence="1" id="KW-0812">Transmembrane</keyword>
<reference evidence="3 4" key="4">
    <citation type="submission" date="2014-03" db="EMBL/GenBank/DDBJ databases">
        <title>Genome Sequence of the Tsetse Fly (Glossina morsitans): Vector of African Trypanosomiasis.</title>
        <authorList>
            <consortium name="International Glossina Genome Initiative W.H.O."/>
            <person name="Lawson D."/>
        </authorList>
    </citation>
    <scope>NUCLEOTIDE SEQUENCE [LARGE SCALE GENOMIC DNA]</scope>
    <source>
        <strain evidence="3 4">Yale</strain>
    </source>
</reference>
<dbReference type="AlphaFoldDB" id="D3TSP8"/>
<organism evidence="2">
    <name type="scientific">Glossina morsitans morsitans</name>
    <name type="common">Savannah tsetse fly</name>
    <dbReference type="NCBI Taxonomy" id="37546"/>
    <lineage>
        <taxon>Eukaryota</taxon>
        <taxon>Metazoa</taxon>
        <taxon>Ecdysozoa</taxon>
        <taxon>Arthropoda</taxon>
        <taxon>Hexapoda</taxon>
        <taxon>Insecta</taxon>
        <taxon>Pterygota</taxon>
        <taxon>Neoptera</taxon>
        <taxon>Endopterygota</taxon>
        <taxon>Diptera</taxon>
        <taxon>Brachycera</taxon>
        <taxon>Muscomorpha</taxon>
        <taxon>Hippoboscoidea</taxon>
        <taxon>Glossinidae</taxon>
        <taxon>Glossina</taxon>
    </lineage>
</organism>
<evidence type="ECO:0000313" key="2">
    <source>
        <dbReference type="EMBL" id="ADD20726.1"/>
    </source>
</evidence>
<accession>D3TSP8</accession>
<evidence type="ECO:0000313" key="4">
    <source>
        <dbReference type="Proteomes" id="UP000092444"/>
    </source>
</evidence>
<dbReference type="VEuPathDB" id="VectorBase:GMOY012274"/>
<reference evidence="2" key="2">
    <citation type="submission" date="2010-01" db="EMBL/GenBank/DDBJ databases">
        <authorList>
            <consortium name="International Glossina Genome Initiative"/>
            <person name="da Silva J."/>
            <person name="Ribeiro J.M.C."/>
            <person name="Abbeele J.V."/>
            <person name="Attardo G."/>
            <person name="Hao Z."/>
            <person name="Haines L.R."/>
            <person name="Soares M.B."/>
            <person name="Berriman M."/>
            <person name="Aksoy S."/>
            <person name="Lehane M.J."/>
        </authorList>
    </citation>
    <scope>NUCLEOTIDE SEQUENCE</scope>
    <source>
        <tissue evidence="2">Salivary gland</tissue>
    </source>
</reference>
<keyword evidence="1" id="KW-0472">Membrane</keyword>
<keyword evidence="1" id="KW-1133">Transmembrane helix</keyword>
<evidence type="ECO:0000256" key="1">
    <source>
        <dbReference type="SAM" id="Phobius"/>
    </source>
</evidence>
<reference evidence="3" key="5">
    <citation type="submission" date="2016-10" db="UniProtKB">
        <authorList>
            <consortium name="VectorBase"/>
        </authorList>
    </citation>
    <scope>IDENTIFICATION</scope>
    <source>
        <strain evidence="3">Yale</strain>
    </source>
</reference>